<feature type="domain" description="Cytochrome C biogenesis protein transmembrane" evidence="8">
    <location>
        <begin position="19"/>
        <end position="228"/>
    </location>
</feature>
<evidence type="ECO:0000256" key="6">
    <source>
        <dbReference type="ARBA" id="ARBA00023136"/>
    </source>
</evidence>
<dbReference type="HOGENOM" id="CLU_053225_0_2_4"/>
<evidence type="ECO:0000256" key="5">
    <source>
        <dbReference type="ARBA" id="ARBA00022989"/>
    </source>
</evidence>
<gene>
    <name evidence="9" type="ordered locus">Daro_2278</name>
</gene>
<dbReference type="eggNOG" id="COG0785">
    <property type="taxonomic scope" value="Bacteria"/>
</dbReference>
<protein>
    <submittedName>
        <fullName evidence="9">Cytochrome c biogenesis protein, transmembrane region</fullName>
    </submittedName>
</protein>
<comment type="subcellular location">
    <subcellularLocation>
        <location evidence="1">Membrane</location>
        <topology evidence="1">Multi-pass membrane protein</topology>
    </subcellularLocation>
</comment>
<evidence type="ECO:0000256" key="2">
    <source>
        <dbReference type="ARBA" id="ARBA00006143"/>
    </source>
</evidence>
<accession>Q47DR6</accession>
<sequence length="234" mass="24640">MDSFADWLTPWLQSGSPLLIPLVLLGGLATALNPCCLPMYPAALGYLGQTGLHPEAGAKSGRIAFAFIAGMATATTVMGVATASFGWVFGQLPVPLRLFLAVLPFVMGLDLLGVIRLHPALYVPWLSRTSPLKQFVPRMGHAFVVGFLFTLAIAPCATPILIGILSAIAMSGSPRYGAALMFLYGLGAGLPLLAVARGAHLMGQRLISSRARRAVNAILGGMLVVLGLFLLWKT</sequence>
<evidence type="ECO:0000259" key="8">
    <source>
        <dbReference type="Pfam" id="PF02683"/>
    </source>
</evidence>
<evidence type="ECO:0000256" key="7">
    <source>
        <dbReference type="SAM" id="Phobius"/>
    </source>
</evidence>
<keyword evidence="5 7" id="KW-1133">Transmembrane helix</keyword>
<feature type="transmembrane region" description="Helical" evidence="7">
    <location>
        <begin position="142"/>
        <end position="170"/>
    </location>
</feature>
<comment type="similarity">
    <text evidence="2">Belongs to the DsbD family.</text>
</comment>
<feature type="transmembrane region" description="Helical" evidence="7">
    <location>
        <begin position="176"/>
        <end position="194"/>
    </location>
</feature>
<reference evidence="9" key="1">
    <citation type="submission" date="2005-08" db="EMBL/GenBank/DDBJ databases">
        <title>Complete sequence of Dechloromonas aromatica RCB.</title>
        <authorList>
            <person name="Salinero K.K."/>
            <person name="Copeland A."/>
            <person name="Lucas S."/>
            <person name="Lapidus A."/>
            <person name="Barry K."/>
            <person name="Detter J.C."/>
            <person name="Glavina T."/>
            <person name="Hammon N."/>
            <person name="Israni S."/>
            <person name="Pitluck S."/>
            <person name="Di Bartolo G."/>
            <person name="Trong S."/>
            <person name="Schmutz J."/>
            <person name="Larimer F."/>
            <person name="Land M."/>
            <person name="Ivanova N."/>
            <person name="Richardson P."/>
        </authorList>
    </citation>
    <scope>NUCLEOTIDE SEQUENCE</scope>
    <source>
        <strain evidence="9">RCB</strain>
    </source>
</reference>
<proteinExistence type="inferred from homology"/>
<feature type="transmembrane region" description="Helical" evidence="7">
    <location>
        <begin position="214"/>
        <end position="232"/>
    </location>
</feature>
<evidence type="ECO:0000256" key="3">
    <source>
        <dbReference type="ARBA" id="ARBA00022692"/>
    </source>
</evidence>
<evidence type="ECO:0000256" key="4">
    <source>
        <dbReference type="ARBA" id="ARBA00022748"/>
    </source>
</evidence>
<dbReference type="PANTHER" id="PTHR31272:SF6">
    <property type="entry name" value="CYTOCHROME C-TYPE BIOGENESIS CCDA-LIKE CHLOROPLASTIC PROTEIN"/>
    <property type="match status" value="1"/>
</dbReference>
<dbReference type="PANTHER" id="PTHR31272">
    <property type="entry name" value="CYTOCHROME C-TYPE BIOGENESIS PROTEIN HI_1454-RELATED"/>
    <property type="match status" value="1"/>
</dbReference>
<evidence type="ECO:0000256" key="1">
    <source>
        <dbReference type="ARBA" id="ARBA00004141"/>
    </source>
</evidence>
<feature type="transmembrane region" description="Helical" evidence="7">
    <location>
        <begin position="63"/>
        <end position="90"/>
    </location>
</feature>
<dbReference type="KEGG" id="dar:Daro_2278"/>
<dbReference type="EMBL" id="CP000089">
    <property type="protein sequence ID" value="AAZ47015.1"/>
    <property type="molecule type" value="Genomic_DNA"/>
</dbReference>
<dbReference type="GO" id="GO:0017004">
    <property type="term" value="P:cytochrome complex assembly"/>
    <property type="evidence" value="ECO:0007669"/>
    <property type="project" value="UniProtKB-KW"/>
</dbReference>
<evidence type="ECO:0000313" key="9">
    <source>
        <dbReference type="EMBL" id="AAZ47015.1"/>
    </source>
</evidence>
<keyword evidence="6 7" id="KW-0472">Membrane</keyword>
<dbReference type="InterPro" id="IPR003834">
    <property type="entry name" value="Cyt_c_assmbl_TM_dom"/>
</dbReference>
<keyword evidence="3 7" id="KW-0812">Transmembrane</keyword>
<dbReference type="GO" id="GO:0016020">
    <property type="term" value="C:membrane"/>
    <property type="evidence" value="ECO:0007669"/>
    <property type="project" value="UniProtKB-SubCell"/>
</dbReference>
<name>Q47DR6_DECAR</name>
<dbReference type="STRING" id="159087.Daro_2278"/>
<dbReference type="AlphaFoldDB" id="Q47DR6"/>
<dbReference type="OrthoDB" id="9809733at2"/>
<keyword evidence="4" id="KW-0201">Cytochrome c-type biogenesis</keyword>
<dbReference type="InterPro" id="IPR051790">
    <property type="entry name" value="Cytochrome_c-biogenesis_DsbD"/>
</dbReference>
<feature type="transmembrane region" description="Helical" evidence="7">
    <location>
        <begin position="96"/>
        <end position="121"/>
    </location>
</feature>
<feature type="transmembrane region" description="Helical" evidence="7">
    <location>
        <begin position="20"/>
        <end position="42"/>
    </location>
</feature>
<organism evidence="9">
    <name type="scientific">Dechloromonas aromatica (strain RCB)</name>
    <dbReference type="NCBI Taxonomy" id="159087"/>
    <lineage>
        <taxon>Bacteria</taxon>
        <taxon>Pseudomonadati</taxon>
        <taxon>Pseudomonadota</taxon>
        <taxon>Betaproteobacteria</taxon>
        <taxon>Rhodocyclales</taxon>
        <taxon>Azonexaceae</taxon>
        <taxon>Dechloromonas</taxon>
    </lineage>
</organism>
<dbReference type="Pfam" id="PF02683">
    <property type="entry name" value="DsbD_TM"/>
    <property type="match status" value="1"/>
</dbReference>